<feature type="transmembrane region" description="Helical" evidence="1">
    <location>
        <begin position="271"/>
        <end position="290"/>
    </location>
</feature>
<protein>
    <recommendedName>
        <fullName evidence="2">Peptidase M56 domain-containing protein</fullName>
    </recommendedName>
</protein>
<dbReference type="Pfam" id="PF05569">
    <property type="entry name" value="Peptidase_M56"/>
    <property type="match status" value="1"/>
</dbReference>
<feature type="transmembrane region" description="Helical" evidence="1">
    <location>
        <begin position="34"/>
        <end position="55"/>
    </location>
</feature>
<evidence type="ECO:0000256" key="1">
    <source>
        <dbReference type="SAM" id="Phobius"/>
    </source>
</evidence>
<dbReference type="AlphaFoldDB" id="A0A840THQ3"/>
<keyword evidence="1" id="KW-1133">Transmembrane helix</keyword>
<reference evidence="3 4" key="1">
    <citation type="submission" date="2020-08" db="EMBL/GenBank/DDBJ databases">
        <title>Genomic Encyclopedia of Type Strains, Phase IV (KMG-IV): sequencing the most valuable type-strain genomes for metagenomic binning, comparative biology and taxonomic classification.</title>
        <authorList>
            <person name="Goeker M."/>
        </authorList>
    </citation>
    <scope>NUCLEOTIDE SEQUENCE [LARGE SCALE GENOMIC DNA]</scope>
    <source>
        <strain evidence="3 4">DSM 105074</strain>
    </source>
</reference>
<feature type="transmembrane region" description="Helical" evidence="1">
    <location>
        <begin position="94"/>
        <end position="113"/>
    </location>
</feature>
<dbReference type="RefSeq" id="WP_184171547.1">
    <property type="nucleotide sequence ID" value="NZ_JACHGF010000001.1"/>
</dbReference>
<feature type="domain" description="Peptidase M56" evidence="2">
    <location>
        <begin position="151"/>
        <end position="261"/>
    </location>
</feature>
<dbReference type="PANTHER" id="PTHR34978:SF3">
    <property type="entry name" value="SLR0241 PROTEIN"/>
    <property type="match status" value="1"/>
</dbReference>
<keyword evidence="4" id="KW-1185">Reference proteome</keyword>
<dbReference type="EMBL" id="JACHGF010000001">
    <property type="protein sequence ID" value="MBB5282811.1"/>
    <property type="molecule type" value="Genomic_DNA"/>
</dbReference>
<dbReference type="Proteomes" id="UP000557307">
    <property type="component" value="Unassembled WGS sequence"/>
</dbReference>
<evidence type="ECO:0000313" key="3">
    <source>
        <dbReference type="EMBL" id="MBB5282811.1"/>
    </source>
</evidence>
<feature type="transmembrane region" description="Helical" evidence="1">
    <location>
        <begin position="6"/>
        <end position="22"/>
    </location>
</feature>
<evidence type="ECO:0000259" key="2">
    <source>
        <dbReference type="Pfam" id="PF05569"/>
    </source>
</evidence>
<dbReference type="PANTHER" id="PTHR34978">
    <property type="entry name" value="POSSIBLE SENSOR-TRANSDUCER PROTEIN BLAR"/>
    <property type="match status" value="1"/>
</dbReference>
<keyword evidence="1" id="KW-0472">Membrane</keyword>
<dbReference type="CDD" id="cd07341">
    <property type="entry name" value="M56_BlaR1_MecR1_like"/>
    <property type="match status" value="1"/>
</dbReference>
<gene>
    <name evidence="3" type="ORF">HNQ92_000932</name>
</gene>
<dbReference type="InterPro" id="IPR008756">
    <property type="entry name" value="Peptidase_M56"/>
</dbReference>
<dbReference type="InterPro" id="IPR052173">
    <property type="entry name" value="Beta-lactam_resp_regulator"/>
</dbReference>
<keyword evidence="1" id="KW-0812">Transmembrane</keyword>
<comment type="caution">
    <text evidence="3">The sequence shown here is derived from an EMBL/GenBank/DDBJ whole genome shotgun (WGS) entry which is preliminary data.</text>
</comment>
<accession>A0A840THQ3</accession>
<evidence type="ECO:0000313" key="4">
    <source>
        <dbReference type="Proteomes" id="UP000557307"/>
    </source>
</evidence>
<sequence>MILYLLKVTLCSACLLLFYRLVLEREKLLRFKRFFLLGSLVVSVGLPLIPLEILLDEPVFDHPADAPMHLVDGSPVPYTVKILPESLGPKGLPWMDGLGTLYLLVSGVLLVRFGKNISGLLSRARRHGFEVEPGVKVVLLSPPTSPHSFLNCIFLNEADYRQGAIEREILLHEGTHVRQRHSLDVLFIELLKVVFWFNPAFYFYRHAIVLNHEFLADEAVLRACRDVPSYQYLLLQKAIGPAQLPFSSTFNYSFTKKRFIMMTKHTSRTRAWLAQVSVLPLLVVAVFMFSDLSLAQIAPPPPPVEVSGDLVKEYNTLIQKYVGEKGGASRPQGPSVEDAEKMQTLLAYMSEEQKESLEYLLRGPIGPLPRITPTDADYEKYKNPAMYGVWIDNKKVPNTELNKYKASDFSQVFISKLYGNAQKTIGYKYKYQLDLMTTKHYEAYRKEAQENPLYIIMRKEISKPKS</sequence>
<name>A0A840THQ3_9BACT</name>
<proteinExistence type="predicted"/>
<organism evidence="3 4">
    <name type="scientific">Rhabdobacter roseus</name>
    <dbReference type="NCBI Taxonomy" id="1655419"/>
    <lineage>
        <taxon>Bacteria</taxon>
        <taxon>Pseudomonadati</taxon>
        <taxon>Bacteroidota</taxon>
        <taxon>Cytophagia</taxon>
        <taxon>Cytophagales</taxon>
        <taxon>Cytophagaceae</taxon>
        <taxon>Rhabdobacter</taxon>
    </lineage>
</organism>